<feature type="compositionally biased region" description="Low complexity" evidence="1">
    <location>
        <begin position="183"/>
        <end position="221"/>
    </location>
</feature>
<comment type="caution">
    <text evidence="2">The sequence shown here is derived from an EMBL/GenBank/DDBJ whole genome shotgun (WGS) entry which is preliminary data.</text>
</comment>
<accession>A0A2S5GI38</accession>
<dbReference type="Proteomes" id="UP000239990">
    <property type="component" value="Unassembled WGS sequence"/>
</dbReference>
<organism evidence="2 3">
    <name type="scientific">Achromobacter spanius</name>
    <dbReference type="NCBI Taxonomy" id="217203"/>
    <lineage>
        <taxon>Bacteria</taxon>
        <taxon>Pseudomonadati</taxon>
        <taxon>Pseudomonadota</taxon>
        <taxon>Betaproteobacteria</taxon>
        <taxon>Burkholderiales</taxon>
        <taxon>Alcaligenaceae</taxon>
        <taxon>Achromobacter</taxon>
    </lineage>
</organism>
<proteinExistence type="predicted"/>
<protein>
    <submittedName>
        <fullName evidence="2">3-deoxy-D-arabino-heptulosonate 7-phosphate synthase</fullName>
    </submittedName>
</protein>
<dbReference type="AlphaFoldDB" id="A0A2S5GI38"/>
<name>A0A2S5GI38_9BURK</name>
<evidence type="ECO:0000256" key="1">
    <source>
        <dbReference type="SAM" id="MobiDB-lite"/>
    </source>
</evidence>
<dbReference type="RefSeq" id="WP_104145922.1">
    <property type="nucleotide sequence ID" value="NZ_PREU01000023.1"/>
</dbReference>
<feature type="region of interest" description="Disordered" evidence="1">
    <location>
        <begin position="173"/>
        <end position="221"/>
    </location>
</feature>
<dbReference type="EMBL" id="PREU01000023">
    <property type="protein sequence ID" value="PPA72628.1"/>
    <property type="molecule type" value="Genomic_DNA"/>
</dbReference>
<evidence type="ECO:0000313" key="3">
    <source>
        <dbReference type="Proteomes" id="UP000239990"/>
    </source>
</evidence>
<dbReference type="OrthoDB" id="9063572at2"/>
<reference evidence="2 3" key="1">
    <citation type="submission" date="2018-02" db="EMBL/GenBank/DDBJ databases">
        <title>Draft Genome of Achromobacter spanius stain 6.</title>
        <authorList>
            <person name="Gunasekera T.S."/>
            <person name="Radwan O."/>
            <person name="Ruiz O.N."/>
        </authorList>
    </citation>
    <scope>NUCLEOTIDE SEQUENCE [LARGE SCALE GENOMIC DNA]</scope>
    <source>
        <strain evidence="2 3">6</strain>
    </source>
</reference>
<evidence type="ECO:0000313" key="2">
    <source>
        <dbReference type="EMBL" id="PPA72628.1"/>
    </source>
</evidence>
<sequence>MPLPPRPALLDETLRIVARRYRVPATLAGDTDPTASSQRHCATRLAVAIDQARQALARADTPPASVKQCFIDALAQLIHEAMRPDQGDPAIQAMVLRHQAPQVREYASLSAGAEADRRDVVAAVNAIAHPAKLERMPAGALRTVLARLQAAASAASWPALAAAVAQLESLRGTASDPGKDLADGPANAPDNTAANDPDNASANAPDNASANAPASDPATDPALARSLSRLRDGAALERLQRLDELALDPGVRRYQALWNRNGPRSGSPGAVAQGVAAQQRGAAVEARASQALQALADRLNAAPHGNAAYRVVTSMRVPPALPGDADRAKSEWDAALLRRVDAPNVPNAPVAPPAAWDVCLLVEAKASVDAASTDFARLLRGLARLAQAEPGMTYPFHTHQGPVPIRGASLAALPTGDTDLSGAVLYCSDAPADPAPRLLNAACRMQLLSAPASVAYASELAQGRPADTRGLQAVWQSLLTSPQWAGVLNQYPQLYLVRELMVHADDLLAAAQQAAM</sequence>
<gene>
    <name evidence="2" type="ORF">C4E15_29770</name>
</gene>